<dbReference type="WBParaSite" id="Gr19_v10_g5655.t1">
    <property type="protein sequence ID" value="Gr19_v10_g5655.t1"/>
    <property type="gene ID" value="Gr19_v10_g5655"/>
</dbReference>
<proteinExistence type="predicted"/>
<protein>
    <submittedName>
        <fullName evidence="2">Uncharacterized protein</fullName>
    </submittedName>
</protein>
<accession>A0A914HXU3</accession>
<dbReference type="Proteomes" id="UP000887572">
    <property type="component" value="Unplaced"/>
</dbReference>
<keyword evidence="1" id="KW-1185">Reference proteome</keyword>
<organism evidence="1 2">
    <name type="scientific">Globodera rostochiensis</name>
    <name type="common">Golden nematode worm</name>
    <name type="synonym">Heterodera rostochiensis</name>
    <dbReference type="NCBI Taxonomy" id="31243"/>
    <lineage>
        <taxon>Eukaryota</taxon>
        <taxon>Metazoa</taxon>
        <taxon>Ecdysozoa</taxon>
        <taxon>Nematoda</taxon>
        <taxon>Chromadorea</taxon>
        <taxon>Rhabditida</taxon>
        <taxon>Tylenchina</taxon>
        <taxon>Tylenchomorpha</taxon>
        <taxon>Tylenchoidea</taxon>
        <taxon>Heteroderidae</taxon>
        <taxon>Heteroderinae</taxon>
        <taxon>Globodera</taxon>
    </lineage>
</organism>
<evidence type="ECO:0000313" key="2">
    <source>
        <dbReference type="WBParaSite" id="Gr19_v10_g5655.t1"/>
    </source>
</evidence>
<dbReference type="AlphaFoldDB" id="A0A914HXU3"/>
<name>A0A914HXU3_GLORO</name>
<reference evidence="2" key="1">
    <citation type="submission" date="2022-11" db="UniProtKB">
        <authorList>
            <consortium name="WormBaseParasite"/>
        </authorList>
    </citation>
    <scope>IDENTIFICATION</scope>
</reference>
<evidence type="ECO:0000313" key="1">
    <source>
        <dbReference type="Proteomes" id="UP000887572"/>
    </source>
</evidence>
<sequence>MSGDIVMCFKQFNPFLQTAPFVCQLRVRKAAEQTVAQGLQPPLRVRPFASRFKFDHRRLRCLAKTQKLGEYV</sequence>